<protein>
    <submittedName>
        <fullName evidence="2">Uncharacterized protein</fullName>
    </submittedName>
</protein>
<feature type="compositionally biased region" description="Basic and acidic residues" evidence="1">
    <location>
        <begin position="72"/>
        <end position="89"/>
    </location>
</feature>
<feature type="region of interest" description="Disordered" evidence="1">
    <location>
        <begin position="28"/>
        <end position="99"/>
    </location>
</feature>
<evidence type="ECO:0000256" key="1">
    <source>
        <dbReference type="SAM" id="MobiDB-lite"/>
    </source>
</evidence>
<comment type="caution">
    <text evidence="2">The sequence shown here is derived from an EMBL/GenBank/DDBJ whole genome shotgun (WGS) entry which is preliminary data.</text>
</comment>
<evidence type="ECO:0000313" key="3">
    <source>
        <dbReference type="Proteomes" id="UP000237105"/>
    </source>
</evidence>
<organism evidence="2 3">
    <name type="scientific">Parasponia andersonii</name>
    <name type="common">Sponia andersonii</name>
    <dbReference type="NCBI Taxonomy" id="3476"/>
    <lineage>
        <taxon>Eukaryota</taxon>
        <taxon>Viridiplantae</taxon>
        <taxon>Streptophyta</taxon>
        <taxon>Embryophyta</taxon>
        <taxon>Tracheophyta</taxon>
        <taxon>Spermatophyta</taxon>
        <taxon>Magnoliopsida</taxon>
        <taxon>eudicotyledons</taxon>
        <taxon>Gunneridae</taxon>
        <taxon>Pentapetalae</taxon>
        <taxon>rosids</taxon>
        <taxon>fabids</taxon>
        <taxon>Rosales</taxon>
        <taxon>Cannabaceae</taxon>
        <taxon>Parasponia</taxon>
    </lineage>
</organism>
<evidence type="ECO:0000313" key="2">
    <source>
        <dbReference type="EMBL" id="PON48700.1"/>
    </source>
</evidence>
<feature type="compositionally biased region" description="Basic residues" evidence="1">
    <location>
        <begin position="37"/>
        <end position="64"/>
    </location>
</feature>
<sequence>MYNYKVAKCLTVLQWELLDFKHTETSQVTIHTTKISPTRKIKKNKKKRKNLPGRGKKKTPRSKRSACFSTKHHSDIKDEAKRKTQTSRDKKSRYGQPRSYNIPYYSKWIIQRGQLINHTKKKKQERKNPQSKNRIASFMAKHSLVMEYGLEK</sequence>
<dbReference type="EMBL" id="JXTB01000272">
    <property type="protein sequence ID" value="PON48700.1"/>
    <property type="molecule type" value="Genomic_DNA"/>
</dbReference>
<dbReference type="AlphaFoldDB" id="A0A2P5BIU1"/>
<reference evidence="3" key="1">
    <citation type="submission" date="2016-06" db="EMBL/GenBank/DDBJ databases">
        <title>Parallel loss of symbiosis genes in relatives of nitrogen-fixing non-legume Parasponia.</title>
        <authorList>
            <person name="Van Velzen R."/>
            <person name="Holmer R."/>
            <person name="Bu F."/>
            <person name="Rutten L."/>
            <person name="Van Zeijl A."/>
            <person name="Liu W."/>
            <person name="Santuari L."/>
            <person name="Cao Q."/>
            <person name="Sharma T."/>
            <person name="Shen D."/>
            <person name="Roswanjaya Y."/>
            <person name="Wardhani T."/>
            <person name="Kalhor M.S."/>
            <person name="Jansen J."/>
            <person name="Van den Hoogen J."/>
            <person name="Gungor B."/>
            <person name="Hartog M."/>
            <person name="Hontelez J."/>
            <person name="Verver J."/>
            <person name="Yang W.-C."/>
            <person name="Schijlen E."/>
            <person name="Repin R."/>
            <person name="Schilthuizen M."/>
            <person name="Schranz E."/>
            <person name="Heidstra R."/>
            <person name="Miyata K."/>
            <person name="Fedorova E."/>
            <person name="Kohlen W."/>
            <person name="Bisseling T."/>
            <person name="Smit S."/>
            <person name="Geurts R."/>
        </authorList>
    </citation>
    <scope>NUCLEOTIDE SEQUENCE [LARGE SCALE GENOMIC DNA]</scope>
    <source>
        <strain evidence="3">cv. WU1-14</strain>
    </source>
</reference>
<keyword evidence="3" id="KW-1185">Reference proteome</keyword>
<name>A0A2P5BIU1_PARAD</name>
<dbReference type="OrthoDB" id="10604971at2759"/>
<dbReference type="Proteomes" id="UP000237105">
    <property type="component" value="Unassembled WGS sequence"/>
</dbReference>
<accession>A0A2P5BIU1</accession>
<proteinExistence type="predicted"/>
<gene>
    <name evidence="2" type="ORF">PanWU01x14_235770</name>
</gene>